<dbReference type="Pfam" id="PF01138">
    <property type="entry name" value="RNase_PH"/>
    <property type="match status" value="2"/>
</dbReference>
<dbReference type="PROSITE" id="PS50084">
    <property type="entry name" value="KH_TYPE_1"/>
    <property type="match status" value="1"/>
</dbReference>
<dbReference type="InterPro" id="IPR027408">
    <property type="entry name" value="PNPase/RNase_PH_dom_sf"/>
</dbReference>
<feature type="domain" description="S1 motif" evidence="11">
    <location>
        <begin position="766"/>
        <end position="835"/>
    </location>
</feature>
<keyword evidence="7 9" id="KW-0694">RNA-binding</keyword>
<organism evidence="12 13">
    <name type="scientific">Chlorella sorokiniana</name>
    <name type="common">Freshwater green alga</name>
    <dbReference type="NCBI Taxonomy" id="3076"/>
    <lineage>
        <taxon>Eukaryota</taxon>
        <taxon>Viridiplantae</taxon>
        <taxon>Chlorophyta</taxon>
        <taxon>core chlorophytes</taxon>
        <taxon>Trebouxiophyceae</taxon>
        <taxon>Chlorellales</taxon>
        <taxon>Chlorellaceae</taxon>
        <taxon>Chlorella clade</taxon>
        <taxon>Chlorella</taxon>
    </lineage>
</organism>
<dbReference type="InterPro" id="IPR003029">
    <property type="entry name" value="S1_domain"/>
</dbReference>
<keyword evidence="6" id="KW-0548">Nucleotidyltransferase</keyword>
<dbReference type="EMBL" id="LHPG02000011">
    <property type="protein sequence ID" value="PRW45339.1"/>
    <property type="molecule type" value="Genomic_DNA"/>
</dbReference>
<evidence type="ECO:0000313" key="13">
    <source>
        <dbReference type="Proteomes" id="UP000239899"/>
    </source>
</evidence>
<keyword evidence="3" id="KW-0698">rRNA processing</keyword>
<dbReference type="GO" id="GO:0009570">
    <property type="term" value="C:chloroplast stroma"/>
    <property type="evidence" value="ECO:0007669"/>
    <property type="project" value="TreeGrafter"/>
</dbReference>
<dbReference type="InterPro" id="IPR036345">
    <property type="entry name" value="ExoRNase_PH_dom2_sf"/>
</dbReference>
<dbReference type="GO" id="GO:0005739">
    <property type="term" value="C:mitochondrion"/>
    <property type="evidence" value="ECO:0007669"/>
    <property type="project" value="TreeGrafter"/>
</dbReference>
<dbReference type="NCBIfam" id="NF008805">
    <property type="entry name" value="PRK11824.1"/>
    <property type="match status" value="1"/>
</dbReference>
<dbReference type="Gene3D" id="3.30.1370.10">
    <property type="entry name" value="K Homology domain, type 1"/>
    <property type="match status" value="1"/>
</dbReference>
<evidence type="ECO:0000256" key="1">
    <source>
        <dbReference type="ARBA" id="ARBA00007404"/>
    </source>
</evidence>
<evidence type="ECO:0000313" key="12">
    <source>
        <dbReference type="EMBL" id="PRW45339.1"/>
    </source>
</evidence>
<dbReference type="GO" id="GO:0005829">
    <property type="term" value="C:cytosol"/>
    <property type="evidence" value="ECO:0007669"/>
    <property type="project" value="TreeGrafter"/>
</dbReference>
<feature type="compositionally biased region" description="Low complexity" evidence="10">
    <location>
        <begin position="397"/>
        <end position="412"/>
    </location>
</feature>
<dbReference type="SUPFAM" id="SSF54791">
    <property type="entry name" value="Eukaryotic type KH-domain (KH-domain type I)"/>
    <property type="match status" value="1"/>
</dbReference>
<feature type="region of interest" description="Disordered" evidence="10">
    <location>
        <begin position="1"/>
        <end position="76"/>
    </location>
</feature>
<dbReference type="GO" id="GO:0000965">
    <property type="term" value="P:mitochondrial RNA 3'-end processing"/>
    <property type="evidence" value="ECO:0007669"/>
    <property type="project" value="TreeGrafter"/>
</dbReference>
<evidence type="ECO:0000256" key="10">
    <source>
        <dbReference type="SAM" id="MobiDB-lite"/>
    </source>
</evidence>
<evidence type="ECO:0000259" key="11">
    <source>
        <dbReference type="PROSITE" id="PS50126"/>
    </source>
</evidence>
<dbReference type="InterPro" id="IPR015847">
    <property type="entry name" value="ExoRNase_PH_dom2"/>
</dbReference>
<name>A0A2P6TLY3_CHLSO</name>
<dbReference type="GO" id="GO:0004654">
    <property type="term" value="F:polyribonucleotide nucleotidyltransferase activity"/>
    <property type="evidence" value="ECO:0007669"/>
    <property type="project" value="UniProtKB-EC"/>
</dbReference>
<evidence type="ECO:0000256" key="3">
    <source>
        <dbReference type="ARBA" id="ARBA00022552"/>
    </source>
</evidence>
<dbReference type="HAMAP" id="MF_01595">
    <property type="entry name" value="PNPase"/>
    <property type="match status" value="1"/>
</dbReference>
<dbReference type="InterPro" id="IPR004087">
    <property type="entry name" value="KH_dom"/>
</dbReference>
<protein>
    <recommendedName>
        <fullName evidence="2">polyribonucleotide nucleotidyltransferase</fullName>
        <ecNumber evidence="2">2.7.7.8</ecNumber>
    </recommendedName>
    <alternativeName>
        <fullName evidence="8">Polynucleotide phosphorylase 1</fullName>
    </alternativeName>
</protein>
<dbReference type="GO" id="GO:0000175">
    <property type="term" value="F:3'-5'-RNA exonuclease activity"/>
    <property type="evidence" value="ECO:0007669"/>
    <property type="project" value="TreeGrafter"/>
</dbReference>
<dbReference type="CDD" id="cd02393">
    <property type="entry name" value="KH-I_PNPase"/>
    <property type="match status" value="1"/>
</dbReference>
<feature type="region of interest" description="Disordered" evidence="10">
    <location>
        <begin position="393"/>
        <end position="426"/>
    </location>
</feature>
<dbReference type="Gene3D" id="3.30.230.70">
    <property type="entry name" value="GHMP Kinase, N-terminal domain"/>
    <property type="match status" value="2"/>
</dbReference>
<evidence type="ECO:0000256" key="2">
    <source>
        <dbReference type="ARBA" id="ARBA00012416"/>
    </source>
</evidence>
<dbReference type="CDD" id="cd04472">
    <property type="entry name" value="S1_PNPase"/>
    <property type="match status" value="1"/>
</dbReference>
<dbReference type="SUPFAM" id="SSF54211">
    <property type="entry name" value="Ribosomal protein S5 domain 2-like"/>
    <property type="match status" value="2"/>
</dbReference>
<dbReference type="Pfam" id="PF00013">
    <property type="entry name" value="KH_1"/>
    <property type="match status" value="1"/>
</dbReference>
<feature type="compositionally biased region" description="Low complexity" evidence="10">
    <location>
        <begin position="31"/>
        <end position="68"/>
    </location>
</feature>
<dbReference type="GO" id="GO:0008033">
    <property type="term" value="P:tRNA processing"/>
    <property type="evidence" value="ECO:0007669"/>
    <property type="project" value="UniProtKB-KW"/>
</dbReference>
<evidence type="ECO:0000256" key="6">
    <source>
        <dbReference type="ARBA" id="ARBA00022695"/>
    </source>
</evidence>
<dbReference type="InterPro" id="IPR012162">
    <property type="entry name" value="PNPase"/>
</dbReference>
<dbReference type="FunFam" id="3.30.230.70:FF:000001">
    <property type="entry name" value="Polyribonucleotide nucleotidyltransferase"/>
    <property type="match status" value="1"/>
</dbReference>
<dbReference type="InterPro" id="IPR001247">
    <property type="entry name" value="ExoRNase_PH_dom1"/>
</dbReference>
<dbReference type="AlphaFoldDB" id="A0A2P6TLY3"/>
<dbReference type="Pfam" id="PF03725">
    <property type="entry name" value="RNase_PH_C"/>
    <property type="match status" value="1"/>
</dbReference>
<dbReference type="EC" id="2.7.7.8" evidence="2"/>
<proteinExistence type="inferred from homology"/>
<dbReference type="CDD" id="cd11364">
    <property type="entry name" value="RNase_PH_PNPase_2"/>
    <property type="match status" value="1"/>
</dbReference>
<dbReference type="GO" id="GO:0000958">
    <property type="term" value="P:mitochondrial mRNA catabolic process"/>
    <property type="evidence" value="ECO:0007669"/>
    <property type="project" value="TreeGrafter"/>
</dbReference>
<keyword evidence="4" id="KW-0808">Transferase</keyword>
<dbReference type="PANTHER" id="PTHR11252:SF0">
    <property type="entry name" value="POLYRIBONUCLEOTIDE NUCLEOTIDYLTRANSFERASE 1, MITOCHONDRIAL"/>
    <property type="match status" value="1"/>
</dbReference>
<dbReference type="PANTHER" id="PTHR11252">
    <property type="entry name" value="POLYRIBONUCLEOTIDE NUCLEOTIDYLTRANSFERASE"/>
    <property type="match status" value="1"/>
</dbReference>
<dbReference type="SUPFAM" id="SSF50249">
    <property type="entry name" value="Nucleic acid-binding proteins"/>
    <property type="match status" value="2"/>
</dbReference>
<evidence type="ECO:0000256" key="9">
    <source>
        <dbReference type="PROSITE-ProRule" id="PRU00117"/>
    </source>
</evidence>
<dbReference type="GO" id="GO:0003723">
    <property type="term" value="F:RNA binding"/>
    <property type="evidence" value="ECO:0007669"/>
    <property type="project" value="UniProtKB-UniRule"/>
</dbReference>
<feature type="domain" description="S1 motif" evidence="11">
    <location>
        <begin position="868"/>
        <end position="937"/>
    </location>
</feature>
<dbReference type="SMART" id="SM00322">
    <property type="entry name" value="KH"/>
    <property type="match status" value="1"/>
</dbReference>
<dbReference type="STRING" id="3076.A0A2P6TLY3"/>
<dbReference type="InterPro" id="IPR020568">
    <property type="entry name" value="Ribosomal_Su5_D2-typ_SF"/>
</dbReference>
<dbReference type="Gene3D" id="2.40.50.140">
    <property type="entry name" value="Nucleic acid-binding proteins"/>
    <property type="match status" value="2"/>
</dbReference>
<dbReference type="Proteomes" id="UP000239899">
    <property type="component" value="Unassembled WGS sequence"/>
</dbReference>
<comment type="caution">
    <text evidence="12">The sequence shown here is derived from an EMBL/GenBank/DDBJ whole genome shotgun (WGS) entry which is preliminary data.</text>
</comment>
<dbReference type="FunFam" id="3.30.1370.10:FF:000001">
    <property type="entry name" value="Polyribonucleotide nucleotidyltransferase"/>
    <property type="match status" value="1"/>
</dbReference>
<dbReference type="NCBIfam" id="TIGR03591">
    <property type="entry name" value="polynuc_phos"/>
    <property type="match status" value="1"/>
</dbReference>
<reference evidence="12 13" key="1">
    <citation type="journal article" date="2018" name="Plant J.">
        <title>Genome sequences of Chlorella sorokiniana UTEX 1602 and Micractinium conductrix SAG 241.80: implications to maltose excretion by a green alga.</title>
        <authorList>
            <person name="Arriola M.B."/>
            <person name="Velmurugan N."/>
            <person name="Zhang Y."/>
            <person name="Plunkett M.H."/>
            <person name="Hondzo H."/>
            <person name="Barney B.M."/>
        </authorList>
    </citation>
    <scope>NUCLEOTIDE SEQUENCE [LARGE SCALE GENOMIC DNA]</scope>
    <source>
        <strain evidence="13">UTEX 1602</strain>
    </source>
</reference>
<accession>A0A2P6TLY3</accession>
<evidence type="ECO:0000256" key="5">
    <source>
        <dbReference type="ARBA" id="ARBA00022694"/>
    </source>
</evidence>
<dbReference type="InterPro" id="IPR004088">
    <property type="entry name" value="KH_dom_type_1"/>
</dbReference>
<evidence type="ECO:0000256" key="7">
    <source>
        <dbReference type="ARBA" id="ARBA00022884"/>
    </source>
</evidence>
<comment type="similarity">
    <text evidence="1">Belongs to the polyribonucleotide nucleotidyltransferase family.</text>
</comment>
<dbReference type="OrthoDB" id="437922at2759"/>
<dbReference type="SMART" id="SM00316">
    <property type="entry name" value="S1"/>
    <property type="match status" value="2"/>
</dbReference>
<dbReference type="InterPro" id="IPR012340">
    <property type="entry name" value="NA-bd_OB-fold"/>
</dbReference>
<dbReference type="Pfam" id="PF00575">
    <property type="entry name" value="S1"/>
    <property type="match status" value="2"/>
</dbReference>
<sequence length="961" mass="102105">MQACLGPAGTALSTGEARQHASTANGRRARPGGVAAAHSHHASQLQPLQHAQQHQQAMQQWRWRPAARPSRRRRRSAAVAAAAATEGQQLLGGVTAPVARQLRIPVGDREILLETGEIGRQAGGAVMATDGETILYTTACADEDSSGDGSFAPLQVHYTERFSAAGRTSGGFLKREGRPKDHEVLVSRLIDRPIRPMIQSGWTHSTQVLTWVLSYDGQHSPEPLAITAAGAALAISDVPLSKAVAGARVGLLPGRGFVVNPTVEEQEQSTLDLVIAGTSEAVLMIEGFCDFLTEEQMLEAVRCGHEAIKTMCLAIEEWAAEFGKPKRTEDLVLPPEGLDEAIHALIGKQLEEAYRSIPGKKERSEAVGALRQLARDRFVQPQLWQRVKQLEGGAGDGSELADGADGAAAEALRNGDGEEGAQRGGSGSYEYPIVAMALKRVESAVMRRLVLEEGFRADGRSISDVRPIWSRAGLLPRTHGSVLFTRGETQALAVTTLGCNRSAQRIDTMAEEDEEQRFYLQYSFPPSSVGETGRVGAPGRREVGHGNLAERALLPVVPDEAEFPYTIRVESTITESNGSSSMASVCGGCLSMLDAGVPLKRMVAGVAMGLILEPDGRFVVLTDILGSEDALGDMDFKVAGDENGITAFQMDIKVEGITLDIMQRALAAAGEGRRHILGEMAKCSPAPRRGLSPYAPRLMQLTVPQDKIGVVIGPGGRNVRAIQEATGAEIQVDGDSGAILIKGTSDEACQQAANLLRSAIEDPEPGKVYRGCRVTQVMPFGAFVEVLPKREGLLHVSEWGAARVNNIADVVKEGDTVDVMVTEVQDGGKFRLSRKAVLAADGLIAAPSSGAAASLGSDGEQGELPEVGTIFRGCRITGITNFGAFVEVLPKREGLVRLSDWSTSYTKSVADTHKEGDLVDVQVSDINKDGRIRLSRRAVLLADSASGTTSGKGSGGEASSS</sequence>
<keyword evidence="13" id="KW-1185">Reference proteome</keyword>
<gene>
    <name evidence="12" type="ORF">C2E21_5765</name>
</gene>
<dbReference type="SUPFAM" id="SSF55666">
    <property type="entry name" value="Ribonuclease PH domain 2-like"/>
    <property type="match status" value="2"/>
</dbReference>
<evidence type="ECO:0000256" key="8">
    <source>
        <dbReference type="ARBA" id="ARBA00031451"/>
    </source>
</evidence>
<dbReference type="PROSITE" id="PS50126">
    <property type="entry name" value="S1"/>
    <property type="match status" value="2"/>
</dbReference>
<dbReference type="InterPro" id="IPR036612">
    <property type="entry name" value="KH_dom_type_1_sf"/>
</dbReference>
<keyword evidence="5" id="KW-0819">tRNA processing</keyword>
<evidence type="ECO:0000256" key="4">
    <source>
        <dbReference type="ARBA" id="ARBA00022679"/>
    </source>
</evidence>
<dbReference type="GO" id="GO:0006364">
    <property type="term" value="P:rRNA processing"/>
    <property type="evidence" value="ECO:0007669"/>
    <property type="project" value="UniProtKB-KW"/>
</dbReference>